<organism evidence="2 3">
    <name type="scientific">Phaseolus coccineus</name>
    <name type="common">Scarlet runner bean</name>
    <name type="synonym">Phaseolus multiflorus</name>
    <dbReference type="NCBI Taxonomy" id="3886"/>
    <lineage>
        <taxon>Eukaryota</taxon>
        <taxon>Viridiplantae</taxon>
        <taxon>Streptophyta</taxon>
        <taxon>Embryophyta</taxon>
        <taxon>Tracheophyta</taxon>
        <taxon>Spermatophyta</taxon>
        <taxon>Magnoliopsida</taxon>
        <taxon>eudicotyledons</taxon>
        <taxon>Gunneridae</taxon>
        <taxon>Pentapetalae</taxon>
        <taxon>rosids</taxon>
        <taxon>fabids</taxon>
        <taxon>Fabales</taxon>
        <taxon>Fabaceae</taxon>
        <taxon>Papilionoideae</taxon>
        <taxon>50 kb inversion clade</taxon>
        <taxon>NPAAA clade</taxon>
        <taxon>indigoferoid/millettioid clade</taxon>
        <taxon>Phaseoleae</taxon>
        <taxon>Phaseolus</taxon>
    </lineage>
</organism>
<proteinExistence type="predicted"/>
<feature type="transmembrane region" description="Helical" evidence="1">
    <location>
        <begin position="6"/>
        <end position="28"/>
    </location>
</feature>
<name>A0AAN9QZC3_PHACN</name>
<keyword evidence="1" id="KW-0472">Membrane</keyword>
<sequence length="149" mass="17066">MQVKFISYDFFFSLFFLCHFFSVTHITLIKFHQSNAYQGSSVVLYYRFPKLPIANNLLFCIFHCKKSTASCNSPVFLGMLSNSWSVIVSISSSLTFQTPETNLKSDIWATLRHGLRSDKATPDKIFELVNSFGFCSRIPVVLLRGEQQQ</sequence>
<accession>A0AAN9QZC3</accession>
<evidence type="ECO:0000313" key="2">
    <source>
        <dbReference type="EMBL" id="KAK7352881.1"/>
    </source>
</evidence>
<gene>
    <name evidence="2" type="ORF">VNO80_18312</name>
</gene>
<protein>
    <submittedName>
        <fullName evidence="2">Uncharacterized protein</fullName>
    </submittedName>
</protein>
<dbReference type="Proteomes" id="UP001374584">
    <property type="component" value="Unassembled WGS sequence"/>
</dbReference>
<keyword evidence="1" id="KW-1133">Transmembrane helix</keyword>
<dbReference type="EMBL" id="JAYMYR010000007">
    <property type="protein sequence ID" value="KAK7352881.1"/>
    <property type="molecule type" value="Genomic_DNA"/>
</dbReference>
<comment type="caution">
    <text evidence="2">The sequence shown here is derived from an EMBL/GenBank/DDBJ whole genome shotgun (WGS) entry which is preliminary data.</text>
</comment>
<reference evidence="2 3" key="1">
    <citation type="submission" date="2024-01" db="EMBL/GenBank/DDBJ databases">
        <title>The genomes of 5 underutilized Papilionoideae crops provide insights into root nodulation and disease resistanc.</title>
        <authorList>
            <person name="Jiang F."/>
        </authorList>
    </citation>
    <scope>NUCLEOTIDE SEQUENCE [LARGE SCALE GENOMIC DNA]</scope>
    <source>
        <strain evidence="2">JINMINGXINNONG_FW02</strain>
        <tissue evidence="2">Leaves</tissue>
    </source>
</reference>
<evidence type="ECO:0000313" key="3">
    <source>
        <dbReference type="Proteomes" id="UP001374584"/>
    </source>
</evidence>
<evidence type="ECO:0000256" key="1">
    <source>
        <dbReference type="SAM" id="Phobius"/>
    </source>
</evidence>
<dbReference type="AlphaFoldDB" id="A0AAN9QZC3"/>
<keyword evidence="1" id="KW-0812">Transmembrane</keyword>
<keyword evidence="3" id="KW-1185">Reference proteome</keyword>